<dbReference type="InterPro" id="IPR003140">
    <property type="entry name" value="PLipase/COase/thioEstase"/>
</dbReference>
<proteinExistence type="inferred from homology"/>
<dbReference type="Gene3D" id="3.40.50.1820">
    <property type="entry name" value="alpha/beta hydrolase"/>
    <property type="match status" value="1"/>
</dbReference>
<dbReference type="GO" id="GO:0006631">
    <property type="term" value="P:fatty acid metabolic process"/>
    <property type="evidence" value="ECO:0007669"/>
    <property type="project" value="UniProtKB-KW"/>
</dbReference>
<dbReference type="InterPro" id="IPR029058">
    <property type="entry name" value="AB_hydrolase_fold"/>
</dbReference>
<dbReference type="AlphaFoldDB" id="A0A1W0WE82"/>
<dbReference type="PANTHER" id="PTHR10655:SF68">
    <property type="entry name" value="PALMITOYL-PROTEIN HYDROLASE"/>
    <property type="match status" value="1"/>
</dbReference>
<evidence type="ECO:0000256" key="3">
    <source>
        <dbReference type="ARBA" id="ARBA00012423"/>
    </source>
</evidence>
<name>A0A1W0WE82_HYPEX</name>
<dbReference type="EC" id="3.1.2.22" evidence="3"/>
<keyword evidence="4" id="KW-0963">Cytoplasm</keyword>
<keyword evidence="13" id="KW-1185">Reference proteome</keyword>
<evidence type="ECO:0000256" key="2">
    <source>
        <dbReference type="ARBA" id="ARBA00006499"/>
    </source>
</evidence>
<gene>
    <name evidence="12" type="ORF">BV898_12267</name>
</gene>
<dbReference type="GO" id="GO:0008474">
    <property type="term" value="F:palmitoyl-(protein) hydrolase activity"/>
    <property type="evidence" value="ECO:0007669"/>
    <property type="project" value="UniProtKB-EC"/>
</dbReference>
<organism evidence="12 13">
    <name type="scientific">Hypsibius exemplaris</name>
    <name type="common">Freshwater tardigrade</name>
    <dbReference type="NCBI Taxonomy" id="2072580"/>
    <lineage>
        <taxon>Eukaryota</taxon>
        <taxon>Metazoa</taxon>
        <taxon>Ecdysozoa</taxon>
        <taxon>Tardigrada</taxon>
        <taxon>Eutardigrada</taxon>
        <taxon>Parachela</taxon>
        <taxon>Hypsibioidea</taxon>
        <taxon>Hypsibiidae</taxon>
        <taxon>Hypsibius</taxon>
    </lineage>
</organism>
<sequence>MATSVTRRADTYITNPSGRHTGTVIFLHGLGDTGAGWSETMREIREPHLKYICPTALPIPVTLNGGMHMPSWFDLYGLKIGGPEDDPGIKKAVKEIVSEMVAEEERAGIPSNRVLIGGFSQGGALALYAALTLEKPLAGAMALSSWLPLATEFPKVATVNKDIPILLCHGDADPLVSPQVGQLTKGKLSEFVPNITAKVYSGLGHSSNDEEMADVKAFIAKCLPNK</sequence>
<dbReference type="SUPFAM" id="SSF53474">
    <property type="entry name" value="alpha/beta-Hydrolases"/>
    <property type="match status" value="1"/>
</dbReference>
<accession>A0A1W0WE82</accession>
<evidence type="ECO:0000256" key="4">
    <source>
        <dbReference type="ARBA" id="ARBA00022490"/>
    </source>
</evidence>
<comment type="caution">
    <text evidence="12">The sequence shown here is derived from an EMBL/GenBank/DDBJ whole genome shotgun (WGS) entry which is preliminary data.</text>
</comment>
<feature type="domain" description="Phospholipase/carboxylesterase/thioesterase" evidence="11">
    <location>
        <begin position="11"/>
        <end position="222"/>
    </location>
</feature>
<dbReference type="InterPro" id="IPR050565">
    <property type="entry name" value="LYPA1-2/EST-like"/>
</dbReference>
<keyword evidence="6" id="KW-0276">Fatty acid metabolism</keyword>
<evidence type="ECO:0000256" key="6">
    <source>
        <dbReference type="ARBA" id="ARBA00022832"/>
    </source>
</evidence>
<evidence type="ECO:0000313" key="12">
    <source>
        <dbReference type="EMBL" id="OQV13521.1"/>
    </source>
</evidence>
<protein>
    <recommendedName>
        <fullName evidence="3">palmitoyl-protein hydrolase</fullName>
        <ecNumber evidence="3">3.1.2.22</ecNumber>
    </recommendedName>
    <alternativeName>
        <fullName evidence="8">Palmitoyl-protein hydrolase</fullName>
    </alternativeName>
</protein>
<evidence type="ECO:0000313" key="13">
    <source>
        <dbReference type="Proteomes" id="UP000192578"/>
    </source>
</evidence>
<dbReference type="Proteomes" id="UP000192578">
    <property type="component" value="Unassembled WGS sequence"/>
</dbReference>
<evidence type="ECO:0000256" key="10">
    <source>
        <dbReference type="ARBA" id="ARBA00048656"/>
    </source>
</evidence>
<dbReference type="Pfam" id="PF02230">
    <property type="entry name" value="Abhydrolase_2"/>
    <property type="match status" value="1"/>
</dbReference>
<keyword evidence="7" id="KW-0443">Lipid metabolism</keyword>
<reference evidence="13" key="1">
    <citation type="submission" date="2017-01" db="EMBL/GenBank/DDBJ databases">
        <title>Comparative genomics of anhydrobiosis in the tardigrade Hypsibius dujardini.</title>
        <authorList>
            <person name="Yoshida Y."/>
            <person name="Koutsovoulos G."/>
            <person name="Laetsch D."/>
            <person name="Stevens L."/>
            <person name="Kumar S."/>
            <person name="Horikawa D."/>
            <person name="Ishino K."/>
            <person name="Komine S."/>
            <person name="Tomita M."/>
            <person name="Blaxter M."/>
            <person name="Arakawa K."/>
        </authorList>
    </citation>
    <scope>NUCLEOTIDE SEQUENCE [LARGE SCALE GENOMIC DNA]</scope>
    <source>
        <strain evidence="13">Z151</strain>
    </source>
</reference>
<evidence type="ECO:0000256" key="5">
    <source>
        <dbReference type="ARBA" id="ARBA00022801"/>
    </source>
</evidence>
<evidence type="ECO:0000256" key="8">
    <source>
        <dbReference type="ARBA" id="ARBA00031195"/>
    </source>
</evidence>
<comment type="subcellular location">
    <subcellularLocation>
        <location evidence="1">Cytoplasm</location>
    </subcellularLocation>
</comment>
<comment type="similarity">
    <text evidence="2">Belongs to the AB hydrolase superfamily. AB hydrolase 2 family.</text>
</comment>
<dbReference type="OrthoDB" id="2418081at2759"/>
<dbReference type="GO" id="GO:0005737">
    <property type="term" value="C:cytoplasm"/>
    <property type="evidence" value="ECO:0007669"/>
    <property type="project" value="UniProtKB-SubCell"/>
</dbReference>
<dbReference type="GO" id="GO:0052689">
    <property type="term" value="F:carboxylic ester hydrolase activity"/>
    <property type="evidence" value="ECO:0007669"/>
    <property type="project" value="TreeGrafter"/>
</dbReference>
<evidence type="ECO:0000256" key="7">
    <source>
        <dbReference type="ARBA" id="ARBA00023098"/>
    </source>
</evidence>
<dbReference type="EMBL" id="MTYJ01000122">
    <property type="protein sequence ID" value="OQV13521.1"/>
    <property type="molecule type" value="Genomic_DNA"/>
</dbReference>
<dbReference type="FunFam" id="3.40.50.1820:FF:000010">
    <property type="entry name" value="Acyl-protein thioesterase 2"/>
    <property type="match status" value="1"/>
</dbReference>
<dbReference type="PANTHER" id="PTHR10655">
    <property type="entry name" value="LYSOPHOSPHOLIPASE-RELATED"/>
    <property type="match status" value="1"/>
</dbReference>
<evidence type="ECO:0000259" key="11">
    <source>
        <dbReference type="Pfam" id="PF02230"/>
    </source>
</evidence>
<comment type="catalytic activity">
    <reaction evidence="9">
        <text>S-hexadecanoyl-L-cysteinyl-[protein] + H2O = L-cysteinyl-[protein] + hexadecanoate + H(+)</text>
        <dbReference type="Rhea" id="RHEA:19233"/>
        <dbReference type="Rhea" id="RHEA-COMP:10131"/>
        <dbReference type="Rhea" id="RHEA-COMP:11032"/>
        <dbReference type="ChEBI" id="CHEBI:7896"/>
        <dbReference type="ChEBI" id="CHEBI:15377"/>
        <dbReference type="ChEBI" id="CHEBI:15378"/>
        <dbReference type="ChEBI" id="CHEBI:29950"/>
        <dbReference type="ChEBI" id="CHEBI:74151"/>
        <dbReference type="EC" id="3.1.2.22"/>
    </reaction>
</comment>
<evidence type="ECO:0000256" key="1">
    <source>
        <dbReference type="ARBA" id="ARBA00004496"/>
    </source>
</evidence>
<keyword evidence="5" id="KW-0378">Hydrolase</keyword>
<comment type="catalytic activity">
    <reaction evidence="10">
        <text>1-hexadecanoyl-sn-glycero-3-phosphocholine + H2O = sn-glycerol 3-phosphocholine + hexadecanoate + H(+)</text>
        <dbReference type="Rhea" id="RHEA:40435"/>
        <dbReference type="ChEBI" id="CHEBI:7896"/>
        <dbReference type="ChEBI" id="CHEBI:15377"/>
        <dbReference type="ChEBI" id="CHEBI:15378"/>
        <dbReference type="ChEBI" id="CHEBI:16870"/>
        <dbReference type="ChEBI" id="CHEBI:72998"/>
    </reaction>
    <physiologicalReaction direction="left-to-right" evidence="10">
        <dbReference type="Rhea" id="RHEA:40436"/>
    </physiologicalReaction>
</comment>
<evidence type="ECO:0000256" key="9">
    <source>
        <dbReference type="ARBA" id="ARBA00047337"/>
    </source>
</evidence>